<evidence type="ECO:0000313" key="4">
    <source>
        <dbReference type="EMBL" id="CAJ0606268.1"/>
    </source>
</evidence>
<comment type="caution">
    <text evidence="4">The sequence shown here is derived from an EMBL/GenBank/DDBJ whole genome shotgun (WGS) entry which is preliminary data.</text>
</comment>
<evidence type="ECO:0000256" key="1">
    <source>
        <dbReference type="ARBA" id="ARBA00004275"/>
    </source>
</evidence>
<name>A0AA36H943_CYLNA</name>
<dbReference type="AlphaFoldDB" id="A0AA36H943"/>
<dbReference type="Proteomes" id="UP001176961">
    <property type="component" value="Unassembled WGS sequence"/>
</dbReference>
<protein>
    <recommendedName>
        <fullName evidence="3">AMP-dependent synthetase/ligase domain-containing protein</fullName>
    </recommendedName>
</protein>
<dbReference type="Gene3D" id="3.40.50.12780">
    <property type="entry name" value="N-terminal domain of ligase-like"/>
    <property type="match status" value="1"/>
</dbReference>
<organism evidence="4 5">
    <name type="scientific">Cylicocyclus nassatus</name>
    <name type="common">Nematode worm</name>
    <dbReference type="NCBI Taxonomy" id="53992"/>
    <lineage>
        <taxon>Eukaryota</taxon>
        <taxon>Metazoa</taxon>
        <taxon>Ecdysozoa</taxon>
        <taxon>Nematoda</taxon>
        <taxon>Chromadorea</taxon>
        <taxon>Rhabditida</taxon>
        <taxon>Rhabditina</taxon>
        <taxon>Rhabditomorpha</taxon>
        <taxon>Strongyloidea</taxon>
        <taxon>Strongylidae</taxon>
        <taxon>Cylicocyclus</taxon>
    </lineage>
</organism>
<evidence type="ECO:0000313" key="5">
    <source>
        <dbReference type="Proteomes" id="UP001176961"/>
    </source>
</evidence>
<dbReference type="PANTHER" id="PTHR24096:SF422">
    <property type="entry name" value="BCDNA.GH02901"/>
    <property type="match status" value="1"/>
</dbReference>
<comment type="subcellular location">
    <subcellularLocation>
        <location evidence="1">Peroxisome</location>
    </subcellularLocation>
</comment>
<keyword evidence="5" id="KW-1185">Reference proteome</keyword>
<gene>
    <name evidence="4" type="ORF">CYNAS_LOCUS18251</name>
</gene>
<dbReference type="PANTHER" id="PTHR24096">
    <property type="entry name" value="LONG-CHAIN-FATTY-ACID--COA LIGASE"/>
    <property type="match status" value="1"/>
</dbReference>
<dbReference type="GO" id="GO:0016405">
    <property type="term" value="F:CoA-ligase activity"/>
    <property type="evidence" value="ECO:0007669"/>
    <property type="project" value="TreeGrafter"/>
</dbReference>
<dbReference type="InterPro" id="IPR042099">
    <property type="entry name" value="ANL_N_sf"/>
</dbReference>
<proteinExistence type="predicted"/>
<sequence length="490" mass="53774">MKSTQILSRVINRRGLTNLAKNACALTSGESTRSASSSSSHQTPLQLRNLGTAKLNPKRATAEPSASRQATEKELERNVLASKFEEIPLCNVPFHRKVLLKIVEHAAMHPSRAALMLADDPSVCISYSDLHKQTYALASFLSNSGFGHLSVCCSVLPSCIEFVPSYLGTMMVGGVSMCADENCIKDELERAFTTSQCRATITSFALLSKVMAAAKSCPFIKTIICVTSSADQLLPEGVVNWEDVMQTHTVQFQKYKYSGNNAAFIQYQSGVPESRNGIVMSHSNISTMLDVNSKYFTDYVYKRMFFDNKEGKYEPCDEHAILSMPFNHIFGFAHLNRILLEGSTGIIATKSNTVQLLEMLQKYRPKVVHMLPETATAFVEDPIVDNYDIKSLEVVLIGGAPFSSSLMDTFLRKFNHVRFMIPFYGWPECGVGFVSPMRVRHGTATILPTFHQKVIDPINGVALPASTEAAPGISLLLSIATAGSILATLG</sequence>
<dbReference type="Pfam" id="PF00501">
    <property type="entry name" value="AMP-binding"/>
    <property type="match status" value="1"/>
</dbReference>
<dbReference type="EMBL" id="CATQJL010000316">
    <property type="protein sequence ID" value="CAJ0606268.1"/>
    <property type="molecule type" value="Genomic_DNA"/>
</dbReference>
<keyword evidence="2" id="KW-0576">Peroxisome</keyword>
<dbReference type="SUPFAM" id="SSF56801">
    <property type="entry name" value="Acetyl-CoA synthetase-like"/>
    <property type="match status" value="1"/>
</dbReference>
<evidence type="ECO:0000256" key="2">
    <source>
        <dbReference type="ARBA" id="ARBA00023140"/>
    </source>
</evidence>
<evidence type="ECO:0000259" key="3">
    <source>
        <dbReference type="Pfam" id="PF00501"/>
    </source>
</evidence>
<feature type="domain" description="AMP-dependent synthetase/ligase" evidence="3">
    <location>
        <begin position="104"/>
        <end position="462"/>
    </location>
</feature>
<reference evidence="4" key="1">
    <citation type="submission" date="2023-07" db="EMBL/GenBank/DDBJ databases">
        <authorList>
            <consortium name="CYATHOMIX"/>
        </authorList>
    </citation>
    <scope>NUCLEOTIDE SEQUENCE</scope>
    <source>
        <strain evidence="4">N/A</strain>
    </source>
</reference>
<dbReference type="GO" id="GO:0005777">
    <property type="term" value="C:peroxisome"/>
    <property type="evidence" value="ECO:0007669"/>
    <property type="project" value="UniProtKB-SubCell"/>
</dbReference>
<accession>A0AA36H943</accession>
<dbReference type="InterPro" id="IPR000873">
    <property type="entry name" value="AMP-dep_synth/lig_dom"/>
</dbReference>